<evidence type="ECO:0000256" key="1">
    <source>
        <dbReference type="SAM" id="MobiDB-lite"/>
    </source>
</evidence>
<sequence length="206" mass="23379">MEEDSIQLGVESVDNEISYANFDVDWVERNGSWNFNSHLLVLNHLIQGENPLTVQLTEVSFWILVNDIPHGFMSEVVAKQLGNFVGTFLEYDTSVVQLAYGGIIRLRVRLDVGHGESFCPIRAINPNQEYEYKWYISLRAQSKRTMAWRSQLLVEDSGEKGPSYANSSFDGEMAIREEENSPMHNLDGLKRPRTLSFTSGVSANKD</sequence>
<evidence type="ECO:0008006" key="4">
    <source>
        <dbReference type="Google" id="ProtNLM"/>
    </source>
</evidence>
<evidence type="ECO:0000313" key="3">
    <source>
        <dbReference type="Proteomes" id="UP000593568"/>
    </source>
</evidence>
<proteinExistence type="predicted"/>
<organism evidence="2 3">
    <name type="scientific">Gossypium trilobum</name>
    <dbReference type="NCBI Taxonomy" id="34281"/>
    <lineage>
        <taxon>Eukaryota</taxon>
        <taxon>Viridiplantae</taxon>
        <taxon>Streptophyta</taxon>
        <taxon>Embryophyta</taxon>
        <taxon>Tracheophyta</taxon>
        <taxon>Spermatophyta</taxon>
        <taxon>Magnoliopsida</taxon>
        <taxon>eudicotyledons</taxon>
        <taxon>Gunneridae</taxon>
        <taxon>Pentapetalae</taxon>
        <taxon>rosids</taxon>
        <taxon>malvids</taxon>
        <taxon>Malvales</taxon>
        <taxon>Malvaceae</taxon>
        <taxon>Malvoideae</taxon>
        <taxon>Gossypium</taxon>
    </lineage>
</organism>
<feature type="compositionally biased region" description="Polar residues" evidence="1">
    <location>
        <begin position="195"/>
        <end position="206"/>
    </location>
</feature>
<keyword evidence="3" id="KW-1185">Reference proteome</keyword>
<evidence type="ECO:0000313" key="2">
    <source>
        <dbReference type="EMBL" id="MBA0775910.1"/>
    </source>
</evidence>
<gene>
    <name evidence="2" type="ORF">Gotri_010995</name>
</gene>
<dbReference type="EMBL" id="JABEZW010000009">
    <property type="protein sequence ID" value="MBA0775910.1"/>
    <property type="molecule type" value="Genomic_DNA"/>
</dbReference>
<dbReference type="AlphaFoldDB" id="A0A7J9ES85"/>
<dbReference type="Proteomes" id="UP000593568">
    <property type="component" value="Unassembled WGS sequence"/>
</dbReference>
<comment type="caution">
    <text evidence="2">The sequence shown here is derived from an EMBL/GenBank/DDBJ whole genome shotgun (WGS) entry which is preliminary data.</text>
</comment>
<protein>
    <recommendedName>
        <fullName evidence="4">DUF4283 domain-containing protein</fullName>
    </recommendedName>
</protein>
<accession>A0A7J9ES85</accession>
<feature type="region of interest" description="Disordered" evidence="1">
    <location>
        <begin position="157"/>
        <end position="206"/>
    </location>
</feature>
<reference evidence="2 3" key="1">
    <citation type="journal article" date="2019" name="Genome Biol. Evol.">
        <title>Insights into the evolution of the New World diploid cottons (Gossypium, subgenus Houzingenia) based on genome sequencing.</title>
        <authorList>
            <person name="Grover C.E."/>
            <person name="Arick M.A. 2nd"/>
            <person name="Thrash A."/>
            <person name="Conover J.L."/>
            <person name="Sanders W.S."/>
            <person name="Peterson D.G."/>
            <person name="Frelichowski J.E."/>
            <person name="Scheffler J.A."/>
            <person name="Scheffler B.E."/>
            <person name="Wendel J.F."/>
        </authorList>
    </citation>
    <scope>NUCLEOTIDE SEQUENCE [LARGE SCALE GENOMIC DNA]</scope>
    <source>
        <strain evidence="2">8</strain>
        <tissue evidence="2">Leaf</tissue>
    </source>
</reference>
<name>A0A7J9ES85_9ROSI</name>